<reference evidence="1 2" key="1">
    <citation type="submission" date="2018-10" db="EMBL/GenBank/DDBJ databases">
        <title>Draft Genome Sequence of Ralstonia pseudosolanacearum (R. solanacearum phylotype I) Strain Tg03 Isolated from Luffa cylindrica in China.</title>
        <authorList>
            <person name="Yuan G.-Q."/>
            <person name="Li Q.-Q."/>
            <person name="Zhang Y.-W."/>
        </authorList>
    </citation>
    <scope>NUCLEOTIDE SEQUENCE [LARGE SCALE GENOMIC DNA]</scope>
    <source>
        <strain evidence="1 2">Tg03</strain>
    </source>
</reference>
<organism evidence="1 2">
    <name type="scientific">Ralstonia pseudosolanacearum</name>
    <dbReference type="NCBI Taxonomy" id="1310165"/>
    <lineage>
        <taxon>Bacteria</taxon>
        <taxon>Pseudomonadati</taxon>
        <taxon>Pseudomonadota</taxon>
        <taxon>Betaproteobacteria</taxon>
        <taxon>Burkholderiales</taxon>
        <taxon>Burkholderiaceae</taxon>
        <taxon>Ralstonia</taxon>
        <taxon>Ralstonia solanacearum species complex</taxon>
    </lineage>
</organism>
<sequence>MALDEVKTAAPAGTSLYCLGDGDTAFEQVAGLPQSTTLKFCTWSTVGAQTKRNVAQLQVGEASSLGQKLAFGYSEGKYTLNVFYIEFPVTAYDKVVASMTEQLGKPNASSNLPVLNEAVQWEAQNGSLRASKEDSVSQPPSTLLLLKKADAPRT</sequence>
<name>A0A454TLN0_9RALS</name>
<dbReference type="Proteomes" id="UP000271222">
    <property type="component" value="Unassembled WGS sequence"/>
</dbReference>
<dbReference type="AlphaFoldDB" id="A0A454TLN0"/>
<dbReference type="EMBL" id="RJTL01000038">
    <property type="protein sequence ID" value="RNM03018.1"/>
    <property type="molecule type" value="Genomic_DNA"/>
</dbReference>
<evidence type="ECO:0000313" key="2">
    <source>
        <dbReference type="Proteomes" id="UP000271222"/>
    </source>
</evidence>
<comment type="caution">
    <text evidence="1">The sequence shown here is derived from an EMBL/GenBank/DDBJ whole genome shotgun (WGS) entry which is preliminary data.</text>
</comment>
<accession>A0A454TLN0</accession>
<evidence type="ECO:0000313" key="1">
    <source>
        <dbReference type="EMBL" id="RNM03018.1"/>
    </source>
</evidence>
<proteinExistence type="predicted"/>
<protein>
    <submittedName>
        <fullName evidence="1">Uncharacterized protein</fullName>
    </submittedName>
</protein>
<gene>
    <name evidence="1" type="ORF">EGA29_19795</name>
</gene>